<reference evidence="3" key="1">
    <citation type="submission" date="2023-10" db="EMBL/GenBank/DDBJ databases">
        <authorList>
            <person name="Chen Y."/>
            <person name="Shah S."/>
            <person name="Dougan E. K."/>
            <person name="Thang M."/>
            <person name="Chan C."/>
        </authorList>
    </citation>
    <scope>NUCLEOTIDE SEQUENCE [LARGE SCALE GENOMIC DNA]</scope>
</reference>
<evidence type="ECO:0000313" key="4">
    <source>
        <dbReference type="Proteomes" id="UP001189429"/>
    </source>
</evidence>
<protein>
    <submittedName>
        <fullName evidence="3">Uncharacterized protein</fullName>
    </submittedName>
</protein>
<feature type="chain" id="PRO_5045159638" evidence="2">
    <location>
        <begin position="25"/>
        <end position="509"/>
    </location>
</feature>
<accession>A0ABN9TPR5</accession>
<sequence>MVGRPFVRLLGVATNLLAAWISRAPPCPAAPARPSSPACPSVSCPNLSSADRDVYEERYGQGNPDIVAVVFSPTRQALQGVDPTLLCRFRREPNARETVAIQDVLVQVADQLYLDRERAAGRPRTLPAGGSHLEFDFTAAAPGPGVPGAGPAAPAPAAGAAARAAPAAPLVSVAGAGAVAAPAAGPLAAAAVPAAGAPAGAAGAAPPAAAGVVGPPAELAPVWVLIESTGGGSRGDVVQLNGTERIEGDIGLLKLNAGWVAIRRISMDPSVYRCAESGADIRLVDVPPRPDGSRQRLAWREAVPMMVENPIPGWPLDGPRTMLWRAQFIDRRRNGPVEHYNSFFAFYHLSKEDYEVAHYEIIMKMIEHLGCWDQLNVPDFVGAELATRQAQLYEYIYSMEFVAQQSKGSKDGDEGDGMKRGRGRGGGLHRFGIVDEAAVFTGAAKEDGRSMICPLLLEHVSKQQIYLYMRLPTPAPTFANVISFLYLTLALELLSYYVLPAFKVSAQAP</sequence>
<evidence type="ECO:0000313" key="3">
    <source>
        <dbReference type="EMBL" id="CAK0848090.1"/>
    </source>
</evidence>
<evidence type="ECO:0000256" key="1">
    <source>
        <dbReference type="SAM" id="Phobius"/>
    </source>
</evidence>
<gene>
    <name evidence="3" type="ORF">PCOR1329_LOCUS41116</name>
</gene>
<keyword evidence="1" id="KW-0812">Transmembrane</keyword>
<name>A0ABN9TPR5_9DINO</name>
<dbReference type="EMBL" id="CAUYUJ010014949">
    <property type="protein sequence ID" value="CAK0848090.1"/>
    <property type="molecule type" value="Genomic_DNA"/>
</dbReference>
<keyword evidence="2" id="KW-0732">Signal</keyword>
<comment type="caution">
    <text evidence="3">The sequence shown here is derived from an EMBL/GenBank/DDBJ whole genome shotgun (WGS) entry which is preliminary data.</text>
</comment>
<keyword evidence="1" id="KW-0472">Membrane</keyword>
<evidence type="ECO:0000256" key="2">
    <source>
        <dbReference type="SAM" id="SignalP"/>
    </source>
</evidence>
<organism evidence="3 4">
    <name type="scientific">Prorocentrum cordatum</name>
    <dbReference type="NCBI Taxonomy" id="2364126"/>
    <lineage>
        <taxon>Eukaryota</taxon>
        <taxon>Sar</taxon>
        <taxon>Alveolata</taxon>
        <taxon>Dinophyceae</taxon>
        <taxon>Prorocentrales</taxon>
        <taxon>Prorocentraceae</taxon>
        <taxon>Prorocentrum</taxon>
    </lineage>
</organism>
<keyword evidence="4" id="KW-1185">Reference proteome</keyword>
<keyword evidence="1" id="KW-1133">Transmembrane helix</keyword>
<feature type="signal peptide" evidence="2">
    <location>
        <begin position="1"/>
        <end position="24"/>
    </location>
</feature>
<dbReference type="Proteomes" id="UP001189429">
    <property type="component" value="Unassembled WGS sequence"/>
</dbReference>
<proteinExistence type="predicted"/>
<feature type="transmembrane region" description="Helical" evidence="1">
    <location>
        <begin position="478"/>
        <end position="499"/>
    </location>
</feature>